<evidence type="ECO:0000259" key="5">
    <source>
        <dbReference type="PROSITE" id="PS50102"/>
    </source>
</evidence>
<dbReference type="Gene3D" id="3.30.70.330">
    <property type="match status" value="1"/>
</dbReference>
<keyword evidence="1" id="KW-0862">Zinc</keyword>
<accession>A0ABD3EFK2</accession>
<dbReference type="InterPro" id="IPR001841">
    <property type="entry name" value="Znf_RING"/>
</dbReference>
<feature type="compositionally biased region" description="Low complexity" evidence="3">
    <location>
        <begin position="285"/>
        <end position="300"/>
    </location>
</feature>
<dbReference type="EMBL" id="JAVIJP010000005">
    <property type="protein sequence ID" value="KAL3653091.1"/>
    <property type="molecule type" value="Genomic_DNA"/>
</dbReference>
<name>A0ABD3EFK2_9LAMI</name>
<feature type="compositionally biased region" description="Polar residues" evidence="3">
    <location>
        <begin position="316"/>
        <end position="325"/>
    </location>
</feature>
<keyword evidence="2" id="KW-0694">RNA-binding</keyword>
<feature type="domain" description="RRM" evidence="5">
    <location>
        <begin position="110"/>
        <end position="196"/>
    </location>
</feature>
<dbReference type="PANTHER" id="PTHR12603:SF36">
    <property type="entry name" value="RNA BINDING (RRM_RBD_RNP MOTIFS) FAMILY PROTEIN"/>
    <property type="match status" value="1"/>
</dbReference>
<evidence type="ECO:0000313" key="7">
    <source>
        <dbReference type="Proteomes" id="UP001632038"/>
    </source>
</evidence>
<dbReference type="InterPro" id="IPR039780">
    <property type="entry name" value="Mot2"/>
</dbReference>
<keyword evidence="1" id="KW-0479">Metal-binding</keyword>
<dbReference type="FunFam" id="3.30.70.330:FF:000161">
    <property type="entry name" value="RNA binding (RRM/RBD/RNP motifs) family protein"/>
    <property type="match status" value="1"/>
</dbReference>
<evidence type="ECO:0000256" key="2">
    <source>
        <dbReference type="PROSITE-ProRule" id="PRU00176"/>
    </source>
</evidence>
<dbReference type="GO" id="GO:0003723">
    <property type="term" value="F:RNA binding"/>
    <property type="evidence" value="ECO:0007669"/>
    <property type="project" value="UniProtKB-UniRule"/>
</dbReference>
<dbReference type="Gene3D" id="3.30.40.10">
    <property type="entry name" value="Zinc/RING finger domain, C3HC4 (zinc finger)"/>
    <property type="match status" value="1"/>
</dbReference>
<dbReference type="PANTHER" id="PTHR12603">
    <property type="entry name" value="CCR4-NOT TRANSCRIPTION COMPLEX RELATED"/>
    <property type="match status" value="1"/>
</dbReference>
<sequence length="1004" mass="110102">MSDEGEKTCPLCAEEMDLTDQQLKPCKCGYEICVWCWHHIMDMAEKDETEGRCPACRNPYNKEKIVGTAAKCERLVSGMNMEKKLKSHKGKVRTSEGRKQLESVRVIQRNLVYVVGLPLDFADEDLLQHNEYFCKYGNVLKVSISRTATGAIQQFANSTCSVYITYSKEEEAVRCIQSVHGFVLDGRSLRACFGTTKYCHAWLRNVPCTNQDCLYLHETGSQEDSFTKDEIISAYTRNRVQQITNSSNSMQRRSGNVLPPPADEYCNNSPASSGKPITKTAINTNNPASSARVSPPNSSSGISAALPAGASWGTRPASNNQTLPTSMPPNQKPDMWNGPVALSKKVPTTSQVSSLQTDTGKKKIHAEESTVSREKTKTKTETLDAKEKKSNINVNVAIPDSSVTSVHLVNSPSSRQPHSPPTTNSSPATSNIADSSVLSCGPISDGNPIDHTDGNMENVCSSILSMSIHEKKQFQNGHVEHIRESPIHQPSGKAANTTGDVCFASVQSDYGLEMQTKVTQVDRHESEDDVLSFDNQRINDPEIVTSRMSEFSHALNFSKHSNIHSQEFINAGGSVSIGFDRQVVDKNGNLMAPTSNFPSRHPDNVLNRFEANNAENLNLFPSNGRRSLLGGYENEASSAAVGLGENNIISNILSMDFDPWDESLTSPQNMSKFVGDTDARQGSIGASGSWKTHNSNQSRFSFAREGEPINHVSGSGQSTDFYEQALKQQRPFGQDMSSSNGLYLDRSVNRNGLPFLSGTEPDSVASSHFHISSNNLSASRSQISAPPGFSGPSRAAPPPGFNSHERTEPIFESLSGNHMLDANSLLRNQYQGFSSNNTFSNGDIEFIDPAILAVGKGTLPGGINPGLDMRSSFSPQLNTYEDARFQSLFQRSFQPHQNQRFTDTGNSFSNLGDAYGVPSRIMDQTMPPNNLSPYSQFNHTQPRNGITPNGQRNGWSEAQSGNNLFMAELLRNERLGVNKFYGGYEDPKIQTQSSGNLYNRTYGI</sequence>
<dbReference type="CDD" id="cd12438">
    <property type="entry name" value="RRM_CNOT4"/>
    <property type="match status" value="1"/>
</dbReference>
<feature type="region of interest" description="Disordered" evidence="3">
    <location>
        <begin position="246"/>
        <end position="384"/>
    </location>
</feature>
<dbReference type="SUPFAM" id="SSF57850">
    <property type="entry name" value="RING/U-box"/>
    <property type="match status" value="1"/>
</dbReference>
<evidence type="ECO:0000313" key="6">
    <source>
        <dbReference type="EMBL" id="KAL3653091.1"/>
    </source>
</evidence>
<dbReference type="PROSITE" id="PS50102">
    <property type="entry name" value="RRM"/>
    <property type="match status" value="1"/>
</dbReference>
<dbReference type="FunFam" id="3.30.40.10:FF:000155">
    <property type="entry name" value="RNA binding (RRM/RBD/RNP motifs) family protein"/>
    <property type="match status" value="1"/>
</dbReference>
<dbReference type="Pfam" id="PF00076">
    <property type="entry name" value="RRM_1"/>
    <property type="match status" value="1"/>
</dbReference>
<evidence type="ECO:0000256" key="3">
    <source>
        <dbReference type="SAM" id="MobiDB-lite"/>
    </source>
</evidence>
<feature type="compositionally biased region" description="Low complexity" evidence="3">
    <location>
        <begin position="421"/>
        <end position="430"/>
    </location>
</feature>
<dbReference type="CDD" id="cd16618">
    <property type="entry name" value="mRING-HC-C4C4_CNOT4"/>
    <property type="match status" value="1"/>
</dbReference>
<dbReference type="SMART" id="SM00361">
    <property type="entry name" value="RRM_1"/>
    <property type="match status" value="1"/>
</dbReference>
<reference evidence="7" key="1">
    <citation type="journal article" date="2024" name="IScience">
        <title>Strigolactones Initiate the Formation of Haustorium-like Structures in Castilleja.</title>
        <authorList>
            <person name="Buerger M."/>
            <person name="Peterson D."/>
            <person name="Chory J."/>
        </authorList>
    </citation>
    <scope>NUCLEOTIDE SEQUENCE [LARGE SCALE GENOMIC DNA]</scope>
</reference>
<dbReference type="Pfam" id="PF14570">
    <property type="entry name" value="zf-RING_4"/>
    <property type="match status" value="1"/>
</dbReference>
<feature type="region of interest" description="Disordered" evidence="3">
    <location>
        <begin position="777"/>
        <end position="807"/>
    </location>
</feature>
<comment type="caution">
    <text evidence="6">The sequence shown here is derived from an EMBL/GenBank/DDBJ whole genome shotgun (WGS) entry which is preliminary data.</text>
</comment>
<dbReference type="InterPro" id="IPR012677">
    <property type="entry name" value="Nucleotide-bd_a/b_plait_sf"/>
</dbReference>
<feature type="compositionally biased region" description="Basic and acidic residues" evidence="3">
    <location>
        <begin position="359"/>
        <end position="384"/>
    </location>
</feature>
<keyword evidence="1" id="KW-0863">Zinc-finger</keyword>
<dbReference type="InterPro" id="IPR013083">
    <property type="entry name" value="Znf_RING/FYVE/PHD"/>
</dbReference>
<evidence type="ECO:0000259" key="4">
    <source>
        <dbReference type="PROSITE" id="PS50089"/>
    </source>
</evidence>
<gene>
    <name evidence="6" type="ORF">CASFOL_002772</name>
</gene>
<dbReference type="AlphaFoldDB" id="A0ABD3EFK2"/>
<dbReference type="GO" id="GO:0008270">
    <property type="term" value="F:zinc ion binding"/>
    <property type="evidence" value="ECO:0007669"/>
    <property type="project" value="UniProtKB-KW"/>
</dbReference>
<dbReference type="InterPro" id="IPR039515">
    <property type="entry name" value="NOT4_mRING-HC-C4C4"/>
</dbReference>
<evidence type="ECO:0000256" key="1">
    <source>
        <dbReference type="PROSITE-ProRule" id="PRU00175"/>
    </source>
</evidence>
<evidence type="ECO:0008006" key="8">
    <source>
        <dbReference type="Google" id="ProtNLM"/>
    </source>
</evidence>
<feature type="region of interest" description="Disordered" evidence="3">
    <location>
        <begin position="405"/>
        <end position="454"/>
    </location>
</feature>
<proteinExistence type="predicted"/>
<dbReference type="SMART" id="SM00360">
    <property type="entry name" value="RRM"/>
    <property type="match status" value="1"/>
</dbReference>
<protein>
    <recommendedName>
        <fullName evidence="8">CCR4-NOT transcription complex subunit 4</fullName>
    </recommendedName>
</protein>
<dbReference type="InterPro" id="IPR000504">
    <property type="entry name" value="RRM_dom"/>
</dbReference>
<dbReference type="InterPro" id="IPR035979">
    <property type="entry name" value="RBD_domain_sf"/>
</dbReference>
<dbReference type="SUPFAM" id="SSF54928">
    <property type="entry name" value="RNA-binding domain, RBD"/>
    <property type="match status" value="1"/>
</dbReference>
<feature type="compositionally biased region" description="Polar residues" evidence="3">
    <location>
        <begin position="346"/>
        <end position="358"/>
    </location>
</feature>
<feature type="compositionally biased region" description="Polar residues" evidence="3">
    <location>
        <begin position="405"/>
        <end position="416"/>
    </location>
</feature>
<keyword evidence="7" id="KW-1185">Reference proteome</keyword>
<organism evidence="6 7">
    <name type="scientific">Castilleja foliolosa</name>
    <dbReference type="NCBI Taxonomy" id="1961234"/>
    <lineage>
        <taxon>Eukaryota</taxon>
        <taxon>Viridiplantae</taxon>
        <taxon>Streptophyta</taxon>
        <taxon>Embryophyta</taxon>
        <taxon>Tracheophyta</taxon>
        <taxon>Spermatophyta</taxon>
        <taxon>Magnoliopsida</taxon>
        <taxon>eudicotyledons</taxon>
        <taxon>Gunneridae</taxon>
        <taxon>Pentapetalae</taxon>
        <taxon>asterids</taxon>
        <taxon>lamiids</taxon>
        <taxon>Lamiales</taxon>
        <taxon>Orobanchaceae</taxon>
        <taxon>Pedicularideae</taxon>
        <taxon>Castillejinae</taxon>
        <taxon>Castilleja</taxon>
    </lineage>
</organism>
<dbReference type="InterPro" id="IPR034261">
    <property type="entry name" value="CNOT4_RRM"/>
</dbReference>
<dbReference type="Proteomes" id="UP001632038">
    <property type="component" value="Unassembled WGS sequence"/>
</dbReference>
<dbReference type="InterPro" id="IPR003954">
    <property type="entry name" value="RRM_euk-type"/>
</dbReference>
<feature type="domain" description="RING-type" evidence="4">
    <location>
        <begin position="9"/>
        <end position="57"/>
    </location>
</feature>
<dbReference type="PROSITE" id="PS50089">
    <property type="entry name" value="ZF_RING_2"/>
    <property type="match status" value="1"/>
</dbReference>